<dbReference type="GO" id="GO:0005615">
    <property type="term" value="C:extracellular space"/>
    <property type="evidence" value="ECO:0007669"/>
    <property type="project" value="TreeGrafter"/>
</dbReference>
<dbReference type="PANTHER" id="PTHR11533">
    <property type="entry name" value="PROTEASE M1 ZINC METALLOPROTEASE"/>
    <property type="match status" value="1"/>
</dbReference>
<dbReference type="PANTHER" id="PTHR11533:SF301">
    <property type="entry name" value="AMINOPEPTIDASE"/>
    <property type="match status" value="1"/>
</dbReference>
<keyword evidence="6" id="KW-0645">Protease</keyword>
<keyword evidence="8" id="KW-0732">Signal</keyword>
<evidence type="ECO:0000313" key="17">
    <source>
        <dbReference type="Proteomes" id="UP000606786"/>
    </source>
</evidence>
<evidence type="ECO:0000256" key="9">
    <source>
        <dbReference type="ARBA" id="ARBA00022801"/>
    </source>
</evidence>
<dbReference type="Gene3D" id="2.60.40.1910">
    <property type="match status" value="1"/>
</dbReference>
<evidence type="ECO:0000256" key="3">
    <source>
        <dbReference type="ARBA" id="ARBA00010136"/>
    </source>
</evidence>
<keyword evidence="5" id="KW-0336">GPI-anchor</keyword>
<evidence type="ECO:0000313" key="16">
    <source>
        <dbReference type="EMBL" id="CAD6995174.1"/>
    </source>
</evidence>
<dbReference type="AlphaFoldDB" id="A0A811U8A2"/>
<keyword evidence="10" id="KW-0862">Zinc</keyword>
<dbReference type="Gene3D" id="1.10.390.10">
    <property type="entry name" value="Neutral Protease Domain 2"/>
    <property type="match status" value="1"/>
</dbReference>
<dbReference type="EMBL" id="CAJHJT010000001">
    <property type="protein sequence ID" value="CAD6995174.1"/>
    <property type="molecule type" value="Genomic_DNA"/>
</dbReference>
<dbReference type="OrthoDB" id="10031169at2759"/>
<dbReference type="GO" id="GO:0005737">
    <property type="term" value="C:cytoplasm"/>
    <property type="evidence" value="ECO:0007669"/>
    <property type="project" value="TreeGrafter"/>
</dbReference>
<dbReference type="Gene3D" id="1.25.50.20">
    <property type="match status" value="1"/>
</dbReference>
<evidence type="ECO:0000256" key="6">
    <source>
        <dbReference type="ARBA" id="ARBA00022670"/>
    </source>
</evidence>
<dbReference type="InterPro" id="IPR024571">
    <property type="entry name" value="ERAP1-like_C_dom"/>
</dbReference>
<comment type="subcellular location">
    <subcellularLocation>
        <location evidence="2">Cell membrane</location>
        <topology evidence="2">Lipid-anchor</topology>
        <topology evidence="2">GPI-anchor</topology>
    </subcellularLocation>
</comment>
<evidence type="ECO:0000256" key="2">
    <source>
        <dbReference type="ARBA" id="ARBA00004609"/>
    </source>
</evidence>
<reference evidence="16" key="1">
    <citation type="submission" date="2020-11" db="EMBL/GenBank/DDBJ databases">
        <authorList>
            <person name="Whitehead M."/>
        </authorList>
    </citation>
    <scope>NUCLEOTIDE SEQUENCE</scope>
    <source>
        <strain evidence="16">EGII</strain>
    </source>
</reference>
<dbReference type="GO" id="GO:0006508">
    <property type="term" value="P:proteolysis"/>
    <property type="evidence" value="ECO:0007669"/>
    <property type="project" value="UniProtKB-KW"/>
</dbReference>
<comment type="cofactor">
    <cofactor evidence="1">
        <name>Zn(2+)</name>
        <dbReference type="ChEBI" id="CHEBI:29105"/>
    </cofactor>
</comment>
<dbReference type="InterPro" id="IPR027268">
    <property type="entry name" value="Peptidase_M4/M1_CTD_sf"/>
</dbReference>
<evidence type="ECO:0000256" key="12">
    <source>
        <dbReference type="ARBA" id="ARBA00023136"/>
    </source>
</evidence>
<keyword evidence="7" id="KW-0479">Metal-binding</keyword>
<dbReference type="Gene3D" id="2.60.40.1730">
    <property type="entry name" value="tricorn interacting facor f3 domain"/>
    <property type="match status" value="1"/>
</dbReference>
<evidence type="ECO:0000256" key="14">
    <source>
        <dbReference type="ARBA" id="ARBA00023288"/>
    </source>
</evidence>
<dbReference type="Pfam" id="PF11838">
    <property type="entry name" value="ERAP1_C"/>
    <property type="match status" value="1"/>
</dbReference>
<dbReference type="Proteomes" id="UP000606786">
    <property type="component" value="Unassembled WGS sequence"/>
</dbReference>
<evidence type="ECO:0000256" key="10">
    <source>
        <dbReference type="ARBA" id="ARBA00022833"/>
    </source>
</evidence>
<dbReference type="InterPro" id="IPR050344">
    <property type="entry name" value="Peptidase_M1_aminopeptidases"/>
</dbReference>
<evidence type="ECO:0000256" key="7">
    <source>
        <dbReference type="ARBA" id="ARBA00022723"/>
    </source>
</evidence>
<keyword evidence="4" id="KW-1003">Cell membrane</keyword>
<dbReference type="FunFam" id="2.60.40.1910:FF:000008">
    <property type="entry name" value="Aminopeptidase"/>
    <property type="match status" value="1"/>
</dbReference>
<comment type="caution">
    <text evidence="16">The sequence shown here is derived from an EMBL/GenBank/DDBJ whole genome shotgun (WGS) entry which is preliminary data.</text>
</comment>
<dbReference type="SUPFAM" id="SSF55486">
    <property type="entry name" value="Metalloproteases ('zincins'), catalytic domain"/>
    <property type="match status" value="1"/>
</dbReference>
<organism evidence="16 17">
    <name type="scientific">Ceratitis capitata</name>
    <name type="common">Mediterranean fruit fly</name>
    <name type="synonym">Tephritis capitata</name>
    <dbReference type="NCBI Taxonomy" id="7213"/>
    <lineage>
        <taxon>Eukaryota</taxon>
        <taxon>Metazoa</taxon>
        <taxon>Ecdysozoa</taxon>
        <taxon>Arthropoda</taxon>
        <taxon>Hexapoda</taxon>
        <taxon>Insecta</taxon>
        <taxon>Pterygota</taxon>
        <taxon>Neoptera</taxon>
        <taxon>Endopterygota</taxon>
        <taxon>Diptera</taxon>
        <taxon>Brachycera</taxon>
        <taxon>Muscomorpha</taxon>
        <taxon>Tephritoidea</taxon>
        <taxon>Tephritidae</taxon>
        <taxon>Ceratitis</taxon>
        <taxon>Ceratitis</taxon>
    </lineage>
</organism>
<evidence type="ECO:0000259" key="15">
    <source>
        <dbReference type="Pfam" id="PF11838"/>
    </source>
</evidence>
<comment type="similarity">
    <text evidence="3">Belongs to the peptidase M1 family.</text>
</comment>
<keyword evidence="12" id="KW-0472">Membrane</keyword>
<dbReference type="GO" id="GO:0043171">
    <property type="term" value="P:peptide catabolic process"/>
    <property type="evidence" value="ECO:0007669"/>
    <property type="project" value="TreeGrafter"/>
</dbReference>
<dbReference type="GO" id="GO:0098552">
    <property type="term" value="C:side of membrane"/>
    <property type="evidence" value="ECO:0007669"/>
    <property type="project" value="UniProtKB-KW"/>
</dbReference>
<evidence type="ECO:0000256" key="4">
    <source>
        <dbReference type="ARBA" id="ARBA00022475"/>
    </source>
</evidence>
<dbReference type="GO" id="GO:0070006">
    <property type="term" value="F:metalloaminopeptidase activity"/>
    <property type="evidence" value="ECO:0007669"/>
    <property type="project" value="TreeGrafter"/>
</dbReference>
<keyword evidence="9" id="KW-0378">Hydrolase</keyword>
<evidence type="ECO:0000256" key="1">
    <source>
        <dbReference type="ARBA" id="ARBA00001947"/>
    </source>
</evidence>
<dbReference type="GO" id="GO:0005886">
    <property type="term" value="C:plasma membrane"/>
    <property type="evidence" value="ECO:0007669"/>
    <property type="project" value="UniProtKB-SubCell"/>
</dbReference>
<gene>
    <name evidence="16" type="ORF">CCAP1982_LOCUS3895</name>
</gene>
<proteinExistence type="inferred from homology"/>
<keyword evidence="11" id="KW-0482">Metalloprotease</keyword>
<dbReference type="SUPFAM" id="SSF63737">
    <property type="entry name" value="Leukotriene A4 hydrolase N-terminal domain"/>
    <property type="match status" value="1"/>
</dbReference>
<keyword evidence="14" id="KW-0449">Lipoprotein</keyword>
<keyword evidence="17" id="KW-1185">Reference proteome</keyword>
<evidence type="ECO:0000256" key="5">
    <source>
        <dbReference type="ARBA" id="ARBA00022622"/>
    </source>
</evidence>
<feature type="domain" description="ERAP1-like C-terminal" evidence="15">
    <location>
        <begin position="121"/>
        <end position="416"/>
    </location>
</feature>
<evidence type="ECO:0000256" key="11">
    <source>
        <dbReference type="ARBA" id="ARBA00023049"/>
    </source>
</evidence>
<keyword evidence="13" id="KW-0325">Glycoprotein</keyword>
<sequence length="535" mass="62371">MYRKFGVRYYLKNTTPEDLFKHLKQHWPSSHQVDLDAFFHDWTEQVGFPVLFVNINDKHEIELTQQRFILGLGDGSNDTLTYTIPITYATNVESDFNNLTARFYVPNNMNKTFTVDKPFKWIIFNLQQSNYYRVFYDMTTLKHIKTALSMKQHDGIPPTNRAQLIDDSFNFARIAMMDYDEVFQFLEYIENDTDYLPWYATFSNMQFVAQRLTLQQQSLFVKYLDDIMTKIYTHLGFTRSNETVLDIYNRNKVVSWACKYHLFKCGGQAQEFFNTSIKVGNKPTPDFRETLYCSATRDGAFFYYQTLNEWFEKEKLNSEKKKLIYAMGCTRYFYAYHYARILNGDIPSDYAAAGITPMYAENPENVEPVFIMITNTSERLAERIGWPSVANVIKDIANYLTTPEQKLILDDFVTEKGNILATPFRLFKLPPLCALSVVNANIGEPIYRLNPHVVPDAYDIWLRPYLLPSDGLYRFTFDGEVNIAFHTTIANIGVITLHSYMIKITAAGLYDNSKGGQIVQLFNSEDLTFEKHHKH</sequence>
<name>A0A811U8A2_CERCA</name>
<protein>
    <submittedName>
        <fullName evidence="16">(Mediterranean fruit fly) hypothetical protein</fullName>
    </submittedName>
</protein>
<evidence type="ECO:0000256" key="8">
    <source>
        <dbReference type="ARBA" id="ARBA00022729"/>
    </source>
</evidence>
<dbReference type="GO" id="GO:0008270">
    <property type="term" value="F:zinc ion binding"/>
    <property type="evidence" value="ECO:0007669"/>
    <property type="project" value="TreeGrafter"/>
</dbReference>
<dbReference type="InterPro" id="IPR042097">
    <property type="entry name" value="Aminopeptidase_N-like_N_sf"/>
</dbReference>
<dbReference type="GO" id="GO:0042277">
    <property type="term" value="F:peptide binding"/>
    <property type="evidence" value="ECO:0007669"/>
    <property type="project" value="TreeGrafter"/>
</dbReference>
<evidence type="ECO:0000256" key="13">
    <source>
        <dbReference type="ARBA" id="ARBA00023180"/>
    </source>
</evidence>
<accession>A0A811U8A2</accession>